<evidence type="ECO:0000313" key="2">
    <source>
        <dbReference type="Proteomes" id="UP000515153"/>
    </source>
</evidence>
<dbReference type="RefSeq" id="XP_030985245.1">
    <property type="nucleotide sequence ID" value="XM_031123384.1"/>
</dbReference>
<reference evidence="3" key="2">
    <citation type="submission" date="2019-10" db="EMBL/GenBank/DDBJ databases">
        <authorList>
            <consortium name="NCBI Genome Project"/>
        </authorList>
    </citation>
    <scope>NUCLEOTIDE SEQUENCE</scope>
    <source>
        <strain evidence="3">NI907</strain>
    </source>
</reference>
<feature type="compositionally biased region" description="Low complexity" evidence="1">
    <location>
        <begin position="16"/>
        <end position="26"/>
    </location>
</feature>
<reference evidence="3" key="3">
    <citation type="submission" date="2025-08" db="UniProtKB">
        <authorList>
            <consortium name="RefSeq"/>
        </authorList>
    </citation>
    <scope>IDENTIFICATION</scope>
    <source>
        <strain evidence="3">NI907</strain>
    </source>
</reference>
<proteinExistence type="predicted"/>
<keyword evidence="2" id="KW-1185">Reference proteome</keyword>
<gene>
    <name evidence="3" type="ORF">PgNI_03329</name>
</gene>
<dbReference type="GeneID" id="41958294"/>
<evidence type="ECO:0000313" key="3">
    <source>
        <dbReference type="RefSeq" id="XP_030985245.1"/>
    </source>
</evidence>
<sequence>PDRSDSRKLRRQTNCSHPSRSGSQSLRSLLTGVRARSTNQSIWSNNVLSGCVNEKTWIPTI</sequence>
<reference evidence="3" key="1">
    <citation type="journal article" date="2019" name="Mol. Biol. Evol.">
        <title>Blast fungal genomes show frequent chromosomal changes, gene gains and losses, and effector gene turnover.</title>
        <authorList>
            <person name="Gomez Luciano L.B."/>
            <person name="Jason Tsai I."/>
            <person name="Chuma I."/>
            <person name="Tosa Y."/>
            <person name="Chen Y.H."/>
            <person name="Li J.Y."/>
            <person name="Li M.Y."/>
            <person name="Jade Lu M.Y."/>
            <person name="Nakayashiki H."/>
            <person name="Li W.H."/>
        </authorList>
    </citation>
    <scope>NUCLEOTIDE SEQUENCE</scope>
    <source>
        <strain evidence="3">NI907</strain>
    </source>
</reference>
<feature type="non-terminal residue" evidence="3">
    <location>
        <position position="1"/>
    </location>
</feature>
<name>A0A6P8BDJ8_PYRGI</name>
<feature type="region of interest" description="Disordered" evidence="1">
    <location>
        <begin position="1"/>
        <end position="26"/>
    </location>
</feature>
<evidence type="ECO:0000256" key="1">
    <source>
        <dbReference type="SAM" id="MobiDB-lite"/>
    </source>
</evidence>
<dbReference type="KEGG" id="pgri:PgNI_03329"/>
<dbReference type="Proteomes" id="UP000515153">
    <property type="component" value="Unplaced"/>
</dbReference>
<accession>A0A6P8BDJ8</accession>
<protein>
    <submittedName>
        <fullName evidence="3">Uncharacterized protein</fullName>
    </submittedName>
</protein>
<dbReference type="AlphaFoldDB" id="A0A6P8BDJ8"/>
<organism evidence="2 3">
    <name type="scientific">Pyricularia grisea</name>
    <name type="common">Crabgrass-specific blast fungus</name>
    <name type="synonym">Magnaporthe grisea</name>
    <dbReference type="NCBI Taxonomy" id="148305"/>
    <lineage>
        <taxon>Eukaryota</taxon>
        <taxon>Fungi</taxon>
        <taxon>Dikarya</taxon>
        <taxon>Ascomycota</taxon>
        <taxon>Pezizomycotina</taxon>
        <taxon>Sordariomycetes</taxon>
        <taxon>Sordariomycetidae</taxon>
        <taxon>Magnaporthales</taxon>
        <taxon>Pyriculariaceae</taxon>
        <taxon>Pyricularia</taxon>
    </lineage>
</organism>